<accession>A0A1T4YDD5</accession>
<dbReference type="PANTHER" id="PTHR38812">
    <property type="entry name" value="MU-LIKE PROPHAGE FLUMU PROTEIN GP42"/>
    <property type="match status" value="1"/>
</dbReference>
<dbReference type="InterPro" id="IPR053058">
    <property type="entry name" value="Mulikevirus_tape_measure"/>
</dbReference>
<keyword evidence="1" id="KW-1133">Transmembrane helix</keyword>
<keyword evidence="1" id="KW-0472">Membrane</keyword>
<sequence>MEYTLGAVFEIRDNFTSKLKSCVGATKQFKKEIDNGSKSVYDFTNKTDKSGGVVSKLKKEILGLAGAYVSLQGASKLVSTAIGQASSMEGYRNTLNVVMKDTKKAAETMAWAVQFANKTPFETNEVVDATVKLQSYGLAAKDVLPKIGDMAGVMNKSLDQAVEAVADAQAGELERLKEFGITKQMIVDHANKIMRGKEIVNNKGQITDQKAFNQALLSLMQERFKGGMELQSKTLKGLWSTVTGVAKNALGQLMGVAQDGTIKTGGLFDKLKSKVGVVADTLQKWSQDGTIDRAAKRIEEGFNALGKAVGWVKDNMGWLIPVISGAVGAIGALKVINTVKRLMDLWKASTIAQTIAQGGLNAVLAANPIGLVVLAIGAVIAAGVALYMHWDTVKAKAKELWENVKNTFENIKKDIIEKWQAIKDFLKHPITGTINLIKKAKGEETGAAKVAVHGSHARGLDYVPFDGYIAELHKGERVQTAKENPYNPGSSNKDKNISSITIAKIADSIIIREEADIDKITTALVKKIQKVSSNMA</sequence>
<dbReference type="Proteomes" id="UP000190105">
    <property type="component" value="Unassembled WGS sequence"/>
</dbReference>
<organism evidence="2 3">
    <name type="scientific">Caloramator quimbayensis</name>
    <dbReference type="NCBI Taxonomy" id="1147123"/>
    <lineage>
        <taxon>Bacteria</taxon>
        <taxon>Bacillati</taxon>
        <taxon>Bacillota</taxon>
        <taxon>Clostridia</taxon>
        <taxon>Eubacteriales</taxon>
        <taxon>Clostridiaceae</taxon>
        <taxon>Caloramator</taxon>
    </lineage>
</organism>
<dbReference type="RefSeq" id="WP_078697692.1">
    <property type="nucleotide sequence ID" value="NZ_FUYH01000035.1"/>
</dbReference>
<evidence type="ECO:0008006" key="4">
    <source>
        <dbReference type="Google" id="ProtNLM"/>
    </source>
</evidence>
<evidence type="ECO:0000256" key="1">
    <source>
        <dbReference type="SAM" id="Phobius"/>
    </source>
</evidence>
<dbReference type="AlphaFoldDB" id="A0A1T4YDD5"/>
<name>A0A1T4YDD5_9CLOT</name>
<feature type="transmembrane region" description="Helical" evidence="1">
    <location>
        <begin position="369"/>
        <end position="388"/>
    </location>
</feature>
<dbReference type="STRING" id="1147123.SAMN05443428_13512"/>
<reference evidence="3" key="1">
    <citation type="submission" date="2017-02" db="EMBL/GenBank/DDBJ databases">
        <authorList>
            <person name="Varghese N."/>
            <person name="Submissions S."/>
        </authorList>
    </citation>
    <scope>NUCLEOTIDE SEQUENCE [LARGE SCALE GENOMIC DNA]</scope>
    <source>
        <strain evidence="3">USBA 833</strain>
    </source>
</reference>
<proteinExistence type="predicted"/>
<dbReference type="EMBL" id="FUYH01000035">
    <property type="protein sequence ID" value="SKA99331.1"/>
    <property type="molecule type" value="Genomic_DNA"/>
</dbReference>
<evidence type="ECO:0000313" key="2">
    <source>
        <dbReference type="EMBL" id="SKA99331.1"/>
    </source>
</evidence>
<dbReference type="PANTHER" id="PTHR38812:SF2">
    <property type="entry name" value="MU-LIKE PROPHAGE FLUMU PROTEIN GP42"/>
    <property type="match status" value="1"/>
</dbReference>
<keyword evidence="1" id="KW-0812">Transmembrane</keyword>
<dbReference type="OrthoDB" id="90760at2"/>
<feature type="transmembrane region" description="Helical" evidence="1">
    <location>
        <begin position="316"/>
        <end position="336"/>
    </location>
</feature>
<protein>
    <recommendedName>
        <fullName evidence="4">Tape measure domain-containing protein</fullName>
    </recommendedName>
</protein>
<evidence type="ECO:0000313" key="3">
    <source>
        <dbReference type="Proteomes" id="UP000190105"/>
    </source>
</evidence>
<gene>
    <name evidence="2" type="ORF">SAMN05443428_13512</name>
</gene>
<keyword evidence="3" id="KW-1185">Reference proteome</keyword>